<dbReference type="PANTHER" id="PTHR21340:SF0">
    <property type="entry name" value="BIS(5'-NUCLEOSYL)-TETRAPHOSPHATASE [ASYMMETRICAL]"/>
    <property type="match status" value="1"/>
</dbReference>
<name>A0A1F7TWE3_9BACT</name>
<protein>
    <recommendedName>
        <fullName evidence="2">Nudix hydrolase domain-containing protein</fullName>
    </recommendedName>
</protein>
<proteinExistence type="predicted"/>
<reference evidence="3 4" key="1">
    <citation type="journal article" date="2016" name="Nat. Commun.">
        <title>Thousands of microbial genomes shed light on interconnected biogeochemical processes in an aquifer system.</title>
        <authorList>
            <person name="Anantharaman K."/>
            <person name="Brown C.T."/>
            <person name="Hug L.A."/>
            <person name="Sharon I."/>
            <person name="Castelle C.J."/>
            <person name="Probst A.J."/>
            <person name="Thomas B.C."/>
            <person name="Singh A."/>
            <person name="Wilkins M.J."/>
            <person name="Karaoz U."/>
            <person name="Brodie E.L."/>
            <person name="Williams K.H."/>
            <person name="Hubbard S.S."/>
            <person name="Banfield J.F."/>
        </authorList>
    </citation>
    <scope>NUCLEOTIDE SEQUENCE [LARGE SCALE GENOMIC DNA]</scope>
</reference>
<dbReference type="PANTHER" id="PTHR21340">
    <property type="entry name" value="DIADENOSINE 5,5-P1,P4-TETRAPHOSPHATE PYROPHOSPHOHYDROLASE MUTT"/>
    <property type="match status" value="1"/>
</dbReference>
<dbReference type="InterPro" id="IPR020476">
    <property type="entry name" value="Nudix_hydrolase"/>
</dbReference>
<gene>
    <name evidence="3" type="ORF">A3C17_04135</name>
</gene>
<dbReference type="AlphaFoldDB" id="A0A1F7TWE3"/>
<dbReference type="PRINTS" id="PR00502">
    <property type="entry name" value="NUDIXFAMILY"/>
</dbReference>
<feature type="domain" description="Nudix hydrolase" evidence="2">
    <location>
        <begin position="3"/>
        <end position="144"/>
    </location>
</feature>
<accession>A0A1F7TWE3</accession>
<dbReference type="InterPro" id="IPR051325">
    <property type="entry name" value="Nudix_hydrolase_domain"/>
</dbReference>
<dbReference type="InterPro" id="IPR000086">
    <property type="entry name" value="NUDIX_hydrolase_dom"/>
</dbReference>
<sequence length="161" mass="18523">MATRREVSSGGIVFKVTKKGVAVAFIRDSVGKWTFPKGHVERGETIERTARREVREETALKNLRLVRKLGKITITFEDRHVRKGDTVVKDIHYFLFEAPPNARVKRLVPMESGEQIQAARWVGLKETNQLSAYEDMEIIVEKAVLLIARQVRKRHKKNPFS</sequence>
<dbReference type="GO" id="GO:0006754">
    <property type="term" value="P:ATP biosynthetic process"/>
    <property type="evidence" value="ECO:0007669"/>
    <property type="project" value="TreeGrafter"/>
</dbReference>
<dbReference type="STRING" id="1802389.A3C17_04135"/>
<keyword evidence="1" id="KW-0378">Hydrolase</keyword>
<evidence type="ECO:0000313" key="4">
    <source>
        <dbReference type="Proteomes" id="UP000177097"/>
    </source>
</evidence>
<evidence type="ECO:0000259" key="2">
    <source>
        <dbReference type="PROSITE" id="PS51462"/>
    </source>
</evidence>
<dbReference type="PROSITE" id="PS51462">
    <property type="entry name" value="NUDIX"/>
    <property type="match status" value="1"/>
</dbReference>
<evidence type="ECO:0000256" key="1">
    <source>
        <dbReference type="ARBA" id="ARBA00022801"/>
    </source>
</evidence>
<dbReference type="Proteomes" id="UP000177097">
    <property type="component" value="Unassembled WGS sequence"/>
</dbReference>
<dbReference type="SUPFAM" id="SSF55811">
    <property type="entry name" value="Nudix"/>
    <property type="match status" value="1"/>
</dbReference>
<comment type="caution">
    <text evidence="3">The sequence shown here is derived from an EMBL/GenBank/DDBJ whole genome shotgun (WGS) entry which is preliminary data.</text>
</comment>
<dbReference type="GO" id="GO:0006167">
    <property type="term" value="P:AMP biosynthetic process"/>
    <property type="evidence" value="ECO:0007669"/>
    <property type="project" value="TreeGrafter"/>
</dbReference>
<dbReference type="Gene3D" id="3.90.79.10">
    <property type="entry name" value="Nucleoside Triphosphate Pyrophosphohydrolase"/>
    <property type="match status" value="1"/>
</dbReference>
<organism evidence="3 4">
    <name type="scientific">Candidatus Uhrbacteria bacterium RIFCSPHIGHO2_02_FULL_53_13</name>
    <dbReference type="NCBI Taxonomy" id="1802389"/>
    <lineage>
        <taxon>Bacteria</taxon>
        <taxon>Candidatus Uhriibacteriota</taxon>
    </lineage>
</organism>
<dbReference type="EMBL" id="MGDX01000031">
    <property type="protein sequence ID" value="OGL70353.1"/>
    <property type="molecule type" value="Genomic_DNA"/>
</dbReference>
<dbReference type="GO" id="GO:0004081">
    <property type="term" value="F:bis(5'-nucleosyl)-tetraphosphatase (asymmetrical) activity"/>
    <property type="evidence" value="ECO:0007669"/>
    <property type="project" value="TreeGrafter"/>
</dbReference>
<dbReference type="InterPro" id="IPR015797">
    <property type="entry name" value="NUDIX_hydrolase-like_dom_sf"/>
</dbReference>
<dbReference type="Pfam" id="PF00293">
    <property type="entry name" value="NUDIX"/>
    <property type="match status" value="1"/>
</dbReference>
<evidence type="ECO:0000313" key="3">
    <source>
        <dbReference type="EMBL" id="OGL70353.1"/>
    </source>
</evidence>